<feature type="repeat" description="WD" evidence="5">
    <location>
        <begin position="159"/>
        <end position="193"/>
    </location>
</feature>
<proteinExistence type="inferred from homology"/>
<dbReference type="InterPro" id="IPR019775">
    <property type="entry name" value="WD40_repeat_CS"/>
</dbReference>
<dbReference type="InterPro" id="IPR015943">
    <property type="entry name" value="WD40/YVTN_repeat-like_dom_sf"/>
</dbReference>
<dbReference type="GO" id="GO:0032040">
    <property type="term" value="C:small-subunit processome"/>
    <property type="evidence" value="ECO:0007669"/>
    <property type="project" value="TreeGrafter"/>
</dbReference>
<dbReference type="Gene3D" id="2.130.10.10">
    <property type="entry name" value="YVTN repeat-like/Quinoprotein amine dehydrogenase"/>
    <property type="match status" value="2"/>
</dbReference>
<dbReference type="FunFam" id="2.130.10.10:FF:000938">
    <property type="entry name" value="Probable periodic tryptophan protein PWP2"/>
    <property type="match status" value="1"/>
</dbReference>
<dbReference type="GO" id="GO:0000028">
    <property type="term" value="P:ribosomal small subunit assembly"/>
    <property type="evidence" value="ECO:0007669"/>
    <property type="project" value="TreeGrafter"/>
</dbReference>
<evidence type="ECO:0000256" key="5">
    <source>
        <dbReference type="PROSITE-ProRule" id="PRU00221"/>
    </source>
</evidence>
<dbReference type="InterPro" id="IPR027145">
    <property type="entry name" value="PWP2"/>
</dbReference>
<evidence type="ECO:0000313" key="8">
    <source>
        <dbReference type="Proteomes" id="UP000298061"/>
    </source>
</evidence>
<dbReference type="EMBL" id="SFCI01003355">
    <property type="protein sequence ID" value="TFY73070.1"/>
    <property type="molecule type" value="Genomic_DNA"/>
</dbReference>
<dbReference type="STRING" id="135208.A0A4Y9ZFX1"/>
<accession>A0A4Y9ZFX1</accession>
<dbReference type="PROSITE" id="PS00678">
    <property type="entry name" value="WD_REPEATS_1"/>
    <property type="match status" value="1"/>
</dbReference>
<dbReference type="PROSITE" id="PS50082">
    <property type="entry name" value="WD_REPEATS_2"/>
    <property type="match status" value="4"/>
</dbReference>
<keyword evidence="3 5" id="KW-0853">WD repeat</keyword>
<feature type="compositionally biased region" description="Acidic residues" evidence="6">
    <location>
        <begin position="241"/>
        <end position="253"/>
    </location>
</feature>
<evidence type="ECO:0000256" key="3">
    <source>
        <dbReference type="ARBA" id="ARBA00022574"/>
    </source>
</evidence>
<evidence type="ECO:0000256" key="1">
    <source>
        <dbReference type="ARBA" id="ARBA00010226"/>
    </source>
</evidence>
<evidence type="ECO:0000256" key="6">
    <source>
        <dbReference type="SAM" id="MobiDB-lite"/>
    </source>
</evidence>
<name>A0A4Y9ZFX1_9AGAM</name>
<dbReference type="CDD" id="cd00200">
    <property type="entry name" value="WD40"/>
    <property type="match status" value="1"/>
</dbReference>
<feature type="region of interest" description="Disordered" evidence="6">
    <location>
        <begin position="236"/>
        <end position="257"/>
    </location>
</feature>
<feature type="non-terminal residue" evidence="7">
    <location>
        <position position="461"/>
    </location>
</feature>
<dbReference type="SUPFAM" id="SSF50978">
    <property type="entry name" value="WD40 repeat-like"/>
    <property type="match status" value="1"/>
</dbReference>
<dbReference type="PROSITE" id="PS50294">
    <property type="entry name" value="WD_REPEATS_REGION"/>
    <property type="match status" value="4"/>
</dbReference>
<keyword evidence="4" id="KW-0677">Repeat</keyword>
<dbReference type="FunFam" id="2.130.10.10:FF:000602">
    <property type="entry name" value="Periodic tryptophan protein 2"/>
    <property type="match status" value="1"/>
</dbReference>
<dbReference type="OrthoDB" id="3142434at2759"/>
<evidence type="ECO:0000256" key="4">
    <source>
        <dbReference type="ARBA" id="ARBA00022737"/>
    </source>
</evidence>
<dbReference type="PANTHER" id="PTHR19858:SF0">
    <property type="entry name" value="PERIODIC TRYPTOPHAN PROTEIN 2 HOMOLOG"/>
    <property type="match status" value="1"/>
</dbReference>
<dbReference type="InterPro" id="IPR001680">
    <property type="entry name" value="WD40_rpt"/>
</dbReference>
<dbReference type="SMART" id="SM00320">
    <property type="entry name" value="WD40"/>
    <property type="match status" value="8"/>
</dbReference>
<dbReference type="PANTHER" id="PTHR19858">
    <property type="entry name" value="WD40 REPEAT PROTEIN"/>
    <property type="match status" value="1"/>
</dbReference>
<dbReference type="GO" id="GO:0034388">
    <property type="term" value="C:Pwp2p-containing subcomplex of 90S preribosome"/>
    <property type="evidence" value="ECO:0007669"/>
    <property type="project" value="TreeGrafter"/>
</dbReference>
<sequence>MRVGGGPHANFLSVGQNFMKANYKFSNLCGTVYRQGNVLFTPDGNSVLSPVGNRVSVFDLKNNKSFTFAFQNRKNVACIALSPDSNVLLSIDEDGRALLVNFRRGVVLHHINFKKPVRCARFSPDGTHIAVAHGPHVQVWRTPDILVREFAPFELHRTYTGHHDEVLSVEWAPDSKCFITTSRDMTARLFTLNPVEGFRPKTFAGHRDAVINAYFSSDSKTIYTVSRDGAVFTWSAKPSEDESDEQSDSEDEDRIASSSTDNLIAHTRWGVQKRNYFNQPGTKVVCSTFHRPANLLIVGFSTGVFGLWEMPAFSNIHTLSISQEKISSVAVNPTGEWLAFGARKLGQLLVWEWQSESYVLKQQGHYFDMNTLAYSPDGQYIVTGGDDGKVKLWNTQSGFCIVTFSQHTAAVTAVQFAAKGNVVFSASLDGTVRAFDLVRYRNFRTFTSPEPVQFSSLAVDP</sequence>
<protein>
    <submittedName>
        <fullName evidence="7">Uncharacterized protein</fullName>
    </submittedName>
</protein>
<reference evidence="7 8" key="1">
    <citation type="submission" date="2019-02" db="EMBL/GenBank/DDBJ databases">
        <title>Genome sequencing of the rare red list fungi Hericium alpestre (H. flagellum).</title>
        <authorList>
            <person name="Buettner E."/>
            <person name="Kellner H."/>
        </authorList>
    </citation>
    <scope>NUCLEOTIDE SEQUENCE [LARGE SCALE GENOMIC DNA]</scope>
    <source>
        <strain evidence="7 8">DSM 108284</strain>
    </source>
</reference>
<dbReference type="AlphaFoldDB" id="A0A4Y9ZFX1"/>
<evidence type="ECO:0000256" key="2">
    <source>
        <dbReference type="ARBA" id="ARBA00022553"/>
    </source>
</evidence>
<dbReference type="GO" id="GO:0000462">
    <property type="term" value="P:maturation of SSU-rRNA from tricistronic rRNA transcript (SSU-rRNA, 5.8S rRNA, LSU-rRNA)"/>
    <property type="evidence" value="ECO:0007669"/>
    <property type="project" value="TreeGrafter"/>
</dbReference>
<evidence type="ECO:0000313" key="7">
    <source>
        <dbReference type="EMBL" id="TFY73070.1"/>
    </source>
</evidence>
<keyword evidence="8" id="KW-1185">Reference proteome</keyword>
<feature type="repeat" description="WD" evidence="5">
    <location>
        <begin position="203"/>
        <end position="244"/>
    </location>
</feature>
<dbReference type="Pfam" id="PF00400">
    <property type="entry name" value="WD40"/>
    <property type="match status" value="5"/>
</dbReference>
<keyword evidence="2" id="KW-0597">Phosphoprotein</keyword>
<feature type="repeat" description="WD" evidence="5">
    <location>
        <begin position="404"/>
        <end position="445"/>
    </location>
</feature>
<dbReference type="Proteomes" id="UP000298061">
    <property type="component" value="Unassembled WGS sequence"/>
</dbReference>
<organism evidence="7 8">
    <name type="scientific">Hericium alpestre</name>
    <dbReference type="NCBI Taxonomy" id="135208"/>
    <lineage>
        <taxon>Eukaryota</taxon>
        <taxon>Fungi</taxon>
        <taxon>Dikarya</taxon>
        <taxon>Basidiomycota</taxon>
        <taxon>Agaricomycotina</taxon>
        <taxon>Agaricomycetes</taxon>
        <taxon>Russulales</taxon>
        <taxon>Hericiaceae</taxon>
        <taxon>Hericium</taxon>
    </lineage>
</organism>
<comment type="similarity">
    <text evidence="1">Belongs to the WD repeat PWP2 family.</text>
</comment>
<comment type="caution">
    <text evidence="7">The sequence shown here is derived from an EMBL/GenBank/DDBJ whole genome shotgun (WGS) entry which is preliminary data.</text>
</comment>
<dbReference type="InterPro" id="IPR036322">
    <property type="entry name" value="WD40_repeat_dom_sf"/>
</dbReference>
<feature type="repeat" description="WD" evidence="5">
    <location>
        <begin position="362"/>
        <end position="403"/>
    </location>
</feature>
<gene>
    <name evidence="7" type="ORF">EWM64_g10942</name>
</gene>